<dbReference type="InterPro" id="IPR051907">
    <property type="entry name" value="DoxX-like_oxidoreductase"/>
</dbReference>
<keyword evidence="3" id="KW-1003">Cell membrane</keyword>
<dbReference type="Pfam" id="PF07681">
    <property type="entry name" value="DoxX"/>
    <property type="match status" value="1"/>
</dbReference>
<proteinExistence type="inferred from homology"/>
<evidence type="ECO:0000256" key="5">
    <source>
        <dbReference type="ARBA" id="ARBA00022989"/>
    </source>
</evidence>
<dbReference type="OrthoDB" id="9792760at2"/>
<gene>
    <name evidence="8" type="ORF">DT99_35730</name>
</gene>
<feature type="transmembrane region" description="Helical" evidence="7">
    <location>
        <begin position="53"/>
        <end position="71"/>
    </location>
</feature>
<comment type="subcellular location">
    <subcellularLocation>
        <location evidence="1">Cell membrane</location>
        <topology evidence="1">Multi-pass membrane protein</topology>
    </subcellularLocation>
</comment>
<keyword evidence="5 7" id="KW-1133">Transmembrane helix</keyword>
<dbReference type="PANTHER" id="PTHR33452">
    <property type="entry name" value="OXIDOREDUCTASE CATD-RELATED"/>
    <property type="match status" value="1"/>
</dbReference>
<sequence length="137" mass="14898">MRYVSLESRKDELLLAARVLMMILFVLFGWQKLTGFSGTVAYMASTGNPAPELAAAIAVAVELAGGVLIAIGFYTRPLALVFAAYTLATALIGHRYWALQGMEQYMAMINFYKNVSIIGGLLLLALTGPGRYSVDRK</sequence>
<dbReference type="AlphaFoldDB" id="A0A071M266"/>
<dbReference type="GO" id="GO:0005886">
    <property type="term" value="C:plasma membrane"/>
    <property type="evidence" value="ECO:0007669"/>
    <property type="project" value="UniProtKB-SubCell"/>
</dbReference>
<dbReference type="EMBL" id="JJOA01000076">
    <property type="protein sequence ID" value="KEA55064.1"/>
    <property type="molecule type" value="Genomic_DNA"/>
</dbReference>
<dbReference type="InterPro" id="IPR032808">
    <property type="entry name" value="DoxX"/>
</dbReference>
<evidence type="ECO:0000256" key="2">
    <source>
        <dbReference type="ARBA" id="ARBA00006679"/>
    </source>
</evidence>
<evidence type="ECO:0000313" key="8">
    <source>
        <dbReference type="EMBL" id="KEA55064.1"/>
    </source>
</evidence>
<evidence type="ECO:0000256" key="3">
    <source>
        <dbReference type="ARBA" id="ARBA00022475"/>
    </source>
</evidence>
<evidence type="ECO:0000256" key="1">
    <source>
        <dbReference type="ARBA" id="ARBA00004651"/>
    </source>
</evidence>
<feature type="transmembrane region" description="Helical" evidence="7">
    <location>
        <begin position="78"/>
        <end position="97"/>
    </location>
</feature>
<evidence type="ECO:0000256" key="4">
    <source>
        <dbReference type="ARBA" id="ARBA00022692"/>
    </source>
</evidence>
<feature type="transmembrane region" description="Helical" evidence="7">
    <location>
        <begin position="109"/>
        <end position="127"/>
    </location>
</feature>
<evidence type="ECO:0000256" key="7">
    <source>
        <dbReference type="SAM" id="Phobius"/>
    </source>
</evidence>
<dbReference type="PANTHER" id="PTHR33452:SF1">
    <property type="entry name" value="INNER MEMBRANE PROTEIN YPHA-RELATED"/>
    <property type="match status" value="1"/>
</dbReference>
<evidence type="ECO:0000256" key="6">
    <source>
        <dbReference type="ARBA" id="ARBA00023136"/>
    </source>
</evidence>
<name>A0A071M266_9BURK</name>
<keyword evidence="6 7" id="KW-0472">Membrane</keyword>
<accession>A0A071M266</accession>
<comment type="similarity">
    <text evidence="2">Belongs to the DoxX family.</text>
</comment>
<reference evidence="8" key="1">
    <citation type="submission" date="2014-04" db="EMBL/GenBank/DDBJ databases">
        <title>In planta biocontrol of soil-borne Fusarium wilt of banana through a plant endophytic bacterium, Burkholderia cenocepacia 869T2.</title>
        <authorList>
            <person name="Ho Y.-N."/>
            <person name="Chiang H.-M."/>
            <person name="Chao C.-P."/>
            <person name="Su C.-C."/>
            <person name="Hsu H.-F."/>
            <person name="Guo C.-T."/>
            <person name="Hsieh J.-L."/>
            <person name="Huang C.-C."/>
        </authorList>
    </citation>
    <scope>NUCLEOTIDE SEQUENCE [LARGE SCALE GENOMIC DNA]</scope>
    <source>
        <strain evidence="8">869T2</strain>
    </source>
</reference>
<feature type="transmembrane region" description="Helical" evidence="7">
    <location>
        <begin position="12"/>
        <end position="33"/>
    </location>
</feature>
<protein>
    <submittedName>
        <fullName evidence="8">Membrane protein</fullName>
    </submittedName>
</protein>
<comment type="caution">
    <text evidence="8">The sequence shown here is derived from an EMBL/GenBank/DDBJ whole genome shotgun (WGS) entry which is preliminary data.</text>
</comment>
<keyword evidence="4 7" id="KW-0812">Transmembrane</keyword>
<organism evidence="8">
    <name type="scientific">Burkholderia cenocepacia</name>
    <dbReference type="NCBI Taxonomy" id="95486"/>
    <lineage>
        <taxon>Bacteria</taxon>
        <taxon>Pseudomonadati</taxon>
        <taxon>Pseudomonadota</taxon>
        <taxon>Betaproteobacteria</taxon>
        <taxon>Burkholderiales</taxon>
        <taxon>Burkholderiaceae</taxon>
        <taxon>Burkholderia</taxon>
        <taxon>Burkholderia cepacia complex</taxon>
    </lineage>
</organism>